<evidence type="ECO:0000256" key="1">
    <source>
        <dbReference type="SAM" id="MobiDB-lite"/>
    </source>
</evidence>
<dbReference type="PANTHER" id="PTHR12202">
    <property type="entry name" value="ESF1 HOMOLOG"/>
    <property type="match status" value="1"/>
</dbReference>
<evidence type="ECO:0000313" key="3">
    <source>
        <dbReference type="EMBL" id="CDJ39232.1"/>
    </source>
</evidence>
<feature type="compositionally biased region" description="Low complexity" evidence="1">
    <location>
        <begin position="277"/>
        <end position="287"/>
    </location>
</feature>
<dbReference type="OrthoDB" id="431825at2759"/>
<dbReference type="EMBL" id="HG674238">
    <property type="protein sequence ID" value="CDJ39232.1"/>
    <property type="molecule type" value="Genomic_DNA"/>
</dbReference>
<proteinExistence type="predicted"/>
<dbReference type="GeneID" id="25254365"/>
<name>U6KM93_EIMTE</name>
<dbReference type="PANTHER" id="PTHR12202:SF0">
    <property type="entry name" value="ESF1 HOMOLOG"/>
    <property type="match status" value="1"/>
</dbReference>
<dbReference type="Proteomes" id="UP000030747">
    <property type="component" value="Unassembled WGS sequence"/>
</dbReference>
<reference evidence="3" key="1">
    <citation type="submission" date="2013-10" db="EMBL/GenBank/DDBJ databases">
        <title>Genomic analysis of the causative agents of coccidiosis in chickens.</title>
        <authorList>
            <person name="Reid A.J."/>
            <person name="Blake D."/>
            <person name="Billington K."/>
            <person name="Browne H."/>
            <person name="Dunn M."/>
            <person name="Hung S."/>
            <person name="Kawahara F."/>
            <person name="Miranda-Saavedra D."/>
            <person name="Mourier T."/>
            <person name="Nagra H."/>
            <person name="Otto T.D."/>
            <person name="Rawlings N."/>
            <person name="Sanchez A."/>
            <person name="Sanders M."/>
            <person name="Subramaniam C."/>
            <person name="Tay Y."/>
            <person name="Dear P."/>
            <person name="Doerig C."/>
            <person name="Gruber A."/>
            <person name="Parkinson J."/>
            <person name="Shirley M."/>
            <person name="Wan K.L."/>
            <person name="Berriman M."/>
            <person name="Tomley F."/>
            <person name="Pain A."/>
        </authorList>
    </citation>
    <scope>NUCLEOTIDE SEQUENCE [LARGE SCALE GENOMIC DNA]</scope>
    <source>
        <strain evidence="3">Houghton</strain>
    </source>
</reference>
<dbReference type="RefSeq" id="XP_013229987.1">
    <property type="nucleotide sequence ID" value="XM_013374533.1"/>
</dbReference>
<gene>
    <name evidence="3" type="ORF">ETH_00026345</name>
</gene>
<organism evidence="3 4">
    <name type="scientific">Eimeria tenella</name>
    <name type="common">Coccidian parasite</name>
    <dbReference type="NCBI Taxonomy" id="5802"/>
    <lineage>
        <taxon>Eukaryota</taxon>
        <taxon>Sar</taxon>
        <taxon>Alveolata</taxon>
        <taxon>Apicomplexa</taxon>
        <taxon>Conoidasida</taxon>
        <taxon>Coccidia</taxon>
        <taxon>Eucoccidiorida</taxon>
        <taxon>Eimeriorina</taxon>
        <taxon>Eimeriidae</taxon>
        <taxon>Eimeria</taxon>
    </lineage>
</organism>
<feature type="domain" description="ESF1 RRM" evidence="2">
    <location>
        <begin position="6"/>
        <end position="186"/>
    </location>
</feature>
<evidence type="ECO:0000313" key="4">
    <source>
        <dbReference type="Proteomes" id="UP000030747"/>
    </source>
</evidence>
<feature type="compositionally biased region" description="Low complexity" evidence="1">
    <location>
        <begin position="104"/>
        <end position="113"/>
    </location>
</feature>
<evidence type="ECO:0000259" key="2">
    <source>
        <dbReference type="Pfam" id="PF25121"/>
    </source>
</evidence>
<dbReference type="Pfam" id="PF25121">
    <property type="entry name" value="RRM_ESF1"/>
    <property type="match status" value="1"/>
</dbReference>
<dbReference type="AlphaFoldDB" id="U6KM93"/>
<sequence>DSSVSSRLALVGLDWDAVAAADLLLLLQQYLKNSAADSSSSSSSSSSEEPHVKKVEIYLSEFGKERIEVEKIKGPAVDWKAAERPRKKRSKAAAAATAAAAAAAADEGSSSSSSDEEMQPSAEQEKALQEVLRKYQVERSRYYYAICYFDSVETAQRIYDELDGCELNFALNGLDIRFVPDELELPAANLTAAATREDLAAATAAAAAAERLAAAANGRSSSSNALRHSKVELTWDESPKDRVKFLRKKFTSKELDEQDLDAFLGSSEDSEEDTELQQQQQQQQQQQKGWKKITEENLESFRKELLGDLIRVTKDKREKGKKKKTAAVTEWKAL</sequence>
<dbReference type="InterPro" id="IPR039754">
    <property type="entry name" value="Esf1"/>
</dbReference>
<accession>U6KM93</accession>
<dbReference type="VEuPathDB" id="ToxoDB:ETH2_1448500"/>
<reference evidence="3" key="2">
    <citation type="submission" date="2013-10" db="EMBL/GenBank/DDBJ databases">
        <authorList>
            <person name="Aslett M."/>
        </authorList>
    </citation>
    <scope>NUCLEOTIDE SEQUENCE [LARGE SCALE GENOMIC DNA]</scope>
    <source>
        <strain evidence="3">Houghton</strain>
    </source>
</reference>
<dbReference type="GO" id="GO:0006364">
    <property type="term" value="P:rRNA processing"/>
    <property type="evidence" value="ECO:0007669"/>
    <property type="project" value="InterPro"/>
</dbReference>
<protein>
    <recommendedName>
        <fullName evidence="2">ESF1 RRM domain-containing protein</fullName>
    </recommendedName>
</protein>
<feature type="non-terminal residue" evidence="3">
    <location>
        <position position="1"/>
    </location>
</feature>
<dbReference type="GO" id="GO:0003723">
    <property type="term" value="F:RNA binding"/>
    <property type="evidence" value="ECO:0007669"/>
    <property type="project" value="TreeGrafter"/>
</dbReference>
<dbReference type="InterPro" id="IPR056750">
    <property type="entry name" value="RRM_ESF1"/>
</dbReference>
<feature type="region of interest" description="Disordered" evidence="1">
    <location>
        <begin position="104"/>
        <end position="125"/>
    </location>
</feature>
<keyword evidence="4" id="KW-1185">Reference proteome</keyword>
<feature type="region of interest" description="Disordered" evidence="1">
    <location>
        <begin position="266"/>
        <end position="291"/>
    </location>
</feature>
<dbReference type="VEuPathDB" id="ToxoDB:ETH_00026345"/>